<dbReference type="Gene3D" id="3.30.1490.40">
    <property type="match status" value="1"/>
</dbReference>
<dbReference type="GO" id="GO:0005682">
    <property type="term" value="C:U5 snRNP"/>
    <property type="evidence" value="ECO:0007669"/>
    <property type="project" value="InterPro"/>
</dbReference>
<dbReference type="OrthoDB" id="331341at2759"/>
<feature type="compositionally biased region" description="Acidic residues" evidence="2">
    <location>
        <begin position="73"/>
        <end position="82"/>
    </location>
</feature>
<evidence type="ECO:0000256" key="2">
    <source>
        <dbReference type="SAM" id="MobiDB-lite"/>
    </source>
</evidence>
<dbReference type="EMBL" id="LT671821">
    <property type="protein sequence ID" value="SHO76325.1"/>
    <property type="molecule type" value="Genomic_DNA"/>
</dbReference>
<keyword evidence="1" id="KW-0175">Coiled coil</keyword>
<sequence length="429" mass="48395">MKRKGDWPGAESSGKRTHIDSFTDGDNDMDAQAERQGKTRRGRVMTEGYDSDDSDEGPSKSHRRGWKDGAEGNADDDDDDMFADAKKKEDEDDDRKEPRFLKLSDIDGQEFGARTRMGDEDDNDELDHDEDPEYELEQAMKSQQHEDANADAERTPPGSPRYDGVLGVKKQGMGFRIEKFNMKAEMASGQFDEDGNYIRNKRDQFSQNDRWLEGNYTKKSIKSASEAQKKRQEAEKERMNKEMAEFPTMEHAMKELAGFMQPGEAVLDALHRLGSQAKRSKKDQEGAEASKAAFEHFTDVTSILMNTFGQMNVYDEVYEGLVRMVRRAGLVPEDWDPSRNTQGATPGDQVSGEGEAIWEYKWTPTYLAQAAKAHGTNVDPETKVFGPFRASELKAWAEQGFFGTSMENILLHRSTAEPTSWASWAEAGL</sequence>
<dbReference type="VEuPathDB" id="FungiDB:MSYG_0663"/>
<dbReference type="OMA" id="GENTNFY"/>
<dbReference type="PROSITE" id="PS50829">
    <property type="entry name" value="GYF"/>
    <property type="match status" value="1"/>
</dbReference>
<feature type="region of interest" description="Disordered" evidence="2">
    <location>
        <begin position="1"/>
        <end position="166"/>
    </location>
</feature>
<evidence type="ECO:0000313" key="4">
    <source>
        <dbReference type="EMBL" id="SHO76325.1"/>
    </source>
</evidence>
<dbReference type="PANTHER" id="PTHR13138:SF3">
    <property type="entry name" value="CD2 ANTIGEN CYTOPLASMIC TAIL-BINDING PROTEIN 2"/>
    <property type="match status" value="1"/>
</dbReference>
<evidence type="ECO:0000256" key="1">
    <source>
        <dbReference type="SAM" id="Coils"/>
    </source>
</evidence>
<dbReference type="STRING" id="1230383.A0A1M8A1L2"/>
<dbReference type="AlphaFoldDB" id="A0A1M8A1L2"/>
<dbReference type="InterPro" id="IPR039905">
    <property type="entry name" value="CD2BP2/Lin1"/>
</dbReference>
<dbReference type="PANTHER" id="PTHR13138">
    <property type="entry name" value="PROTEIN LIN1"/>
    <property type="match status" value="1"/>
</dbReference>
<feature type="domain" description="GYF" evidence="3">
    <location>
        <begin position="355"/>
        <end position="428"/>
    </location>
</feature>
<reference evidence="5" key="1">
    <citation type="journal article" date="2017" name="Nucleic Acids Res.">
        <title>Proteogenomics produces comprehensive and highly accurate protein-coding gene annotation in a complete genome assembly of Malassezia sympodialis.</title>
        <authorList>
            <person name="Zhu Y."/>
            <person name="Engstroem P.G."/>
            <person name="Tellgren-Roth C."/>
            <person name="Baudo C.D."/>
            <person name="Kennell J.C."/>
            <person name="Sun S."/>
            <person name="Billmyre R.B."/>
            <person name="Schroeder M.S."/>
            <person name="Andersson A."/>
            <person name="Holm T."/>
            <person name="Sigurgeirsson B."/>
            <person name="Wu G."/>
            <person name="Sankaranarayanan S.R."/>
            <person name="Siddharthan R."/>
            <person name="Sanyal K."/>
            <person name="Lundeberg J."/>
            <person name="Nystedt B."/>
            <person name="Boekhout T."/>
            <person name="Dawson T.L. Jr."/>
            <person name="Heitman J."/>
            <person name="Scheynius A."/>
            <person name="Lehtioe J."/>
        </authorList>
    </citation>
    <scope>NUCLEOTIDE SEQUENCE [LARGE SCALE GENOMIC DNA]</scope>
    <source>
        <strain evidence="5">ATCC 42132</strain>
    </source>
</reference>
<feature type="compositionally biased region" description="Basic and acidic residues" evidence="2">
    <location>
        <begin position="143"/>
        <end position="154"/>
    </location>
</feature>
<keyword evidence="5" id="KW-1185">Reference proteome</keyword>
<organism evidence="4 5">
    <name type="scientific">Malassezia sympodialis (strain ATCC 42132)</name>
    <name type="common">Atopic eczema-associated yeast</name>
    <dbReference type="NCBI Taxonomy" id="1230383"/>
    <lineage>
        <taxon>Eukaryota</taxon>
        <taxon>Fungi</taxon>
        <taxon>Dikarya</taxon>
        <taxon>Basidiomycota</taxon>
        <taxon>Ustilaginomycotina</taxon>
        <taxon>Malasseziomycetes</taxon>
        <taxon>Malasseziales</taxon>
        <taxon>Malasseziaceae</taxon>
        <taxon>Malassezia</taxon>
    </lineage>
</organism>
<dbReference type="Proteomes" id="UP000186303">
    <property type="component" value="Chromosome 1"/>
</dbReference>
<proteinExistence type="predicted"/>
<protein>
    <recommendedName>
        <fullName evidence="3">GYF domain-containing protein</fullName>
    </recommendedName>
</protein>
<dbReference type="SUPFAM" id="SSF55277">
    <property type="entry name" value="GYF domain"/>
    <property type="match status" value="1"/>
</dbReference>
<evidence type="ECO:0000259" key="3">
    <source>
        <dbReference type="PROSITE" id="PS50829"/>
    </source>
</evidence>
<accession>A0A1M8A1L2</accession>
<gene>
    <name evidence="4" type="ORF">MSYG_0663</name>
</gene>
<feature type="compositionally biased region" description="Basic and acidic residues" evidence="2">
    <location>
        <begin position="83"/>
        <end position="105"/>
    </location>
</feature>
<evidence type="ECO:0000313" key="5">
    <source>
        <dbReference type="Proteomes" id="UP000186303"/>
    </source>
</evidence>
<feature type="coiled-coil region" evidence="1">
    <location>
        <begin position="217"/>
        <end position="244"/>
    </location>
</feature>
<feature type="compositionally biased region" description="Acidic residues" evidence="2">
    <location>
        <begin position="119"/>
        <end position="136"/>
    </location>
</feature>
<name>A0A1M8A1L2_MALS4</name>
<dbReference type="InterPro" id="IPR003169">
    <property type="entry name" value="GYF"/>
</dbReference>
<dbReference type="InterPro" id="IPR035445">
    <property type="entry name" value="GYF-like_dom_sf"/>
</dbReference>